<dbReference type="AlphaFoldDB" id="A0A5C4SSD5"/>
<accession>A0A5C4SSD5</accession>
<dbReference type="OrthoDB" id="1143459at2"/>
<evidence type="ECO:0000256" key="1">
    <source>
        <dbReference type="SAM" id="SignalP"/>
    </source>
</evidence>
<dbReference type="Pfam" id="PF09832">
    <property type="entry name" value="DUF2059"/>
    <property type="match status" value="1"/>
</dbReference>
<keyword evidence="1" id="KW-0732">Signal</keyword>
<feature type="signal peptide" evidence="1">
    <location>
        <begin position="1"/>
        <end position="20"/>
    </location>
</feature>
<keyword evidence="4" id="KW-1185">Reference proteome</keyword>
<feature type="domain" description="DUF2059" evidence="2">
    <location>
        <begin position="75"/>
        <end position="128"/>
    </location>
</feature>
<gene>
    <name evidence="3" type="ORF">FGF67_00430</name>
</gene>
<sequence length="135" mass="15041">MKKNLLICLFTIALSSTFYAQDNSGFKKETVEFIKITGAAKAFEKAIAQIGAMVPETNKEAYTNEANGTLEPLYNQMADLYMAEFTAAEITQLINFYKTDLGKKLASKQVELTQKAMAFGQSWGMKVQAIAQKYQ</sequence>
<protein>
    <submittedName>
        <fullName evidence="3">DUF2059 domain-containing protein</fullName>
    </submittedName>
</protein>
<evidence type="ECO:0000313" key="3">
    <source>
        <dbReference type="EMBL" id="TNJ47028.1"/>
    </source>
</evidence>
<evidence type="ECO:0000313" key="4">
    <source>
        <dbReference type="Proteomes" id="UP000308713"/>
    </source>
</evidence>
<name>A0A5C4SSD5_9FLAO</name>
<dbReference type="RefSeq" id="WP_139694490.1">
    <property type="nucleotide sequence ID" value="NZ_CP074074.1"/>
</dbReference>
<dbReference type="EMBL" id="VDCS01000001">
    <property type="protein sequence ID" value="TNJ47028.1"/>
    <property type="molecule type" value="Genomic_DNA"/>
</dbReference>
<proteinExistence type="predicted"/>
<dbReference type="InterPro" id="IPR018637">
    <property type="entry name" value="DUF2059"/>
</dbReference>
<organism evidence="3 4">
    <name type="scientific">Allotamlana fucoidanivorans</name>
    <dbReference type="NCBI Taxonomy" id="2583814"/>
    <lineage>
        <taxon>Bacteria</taxon>
        <taxon>Pseudomonadati</taxon>
        <taxon>Bacteroidota</taxon>
        <taxon>Flavobacteriia</taxon>
        <taxon>Flavobacteriales</taxon>
        <taxon>Flavobacteriaceae</taxon>
        <taxon>Allotamlana</taxon>
    </lineage>
</organism>
<evidence type="ECO:0000259" key="2">
    <source>
        <dbReference type="Pfam" id="PF09832"/>
    </source>
</evidence>
<reference evidence="3 4" key="1">
    <citation type="submission" date="2019-05" db="EMBL/GenBank/DDBJ databases">
        <title>Tamlana fucoidanivorans sp. nov., isolated from the surface of algae collected from Fujian province in China.</title>
        <authorList>
            <person name="Li J."/>
        </authorList>
    </citation>
    <scope>NUCLEOTIDE SEQUENCE [LARGE SCALE GENOMIC DNA]</scope>
    <source>
        <strain evidence="3 4">CW2-9</strain>
    </source>
</reference>
<feature type="chain" id="PRO_5022687030" evidence="1">
    <location>
        <begin position="21"/>
        <end position="135"/>
    </location>
</feature>
<dbReference type="Proteomes" id="UP000308713">
    <property type="component" value="Unassembled WGS sequence"/>
</dbReference>
<comment type="caution">
    <text evidence="3">The sequence shown here is derived from an EMBL/GenBank/DDBJ whole genome shotgun (WGS) entry which is preliminary data.</text>
</comment>